<evidence type="ECO:0000313" key="3">
    <source>
        <dbReference type="Proteomes" id="UP001595556"/>
    </source>
</evidence>
<evidence type="ECO:0000259" key="1">
    <source>
        <dbReference type="PROSITE" id="PS51819"/>
    </source>
</evidence>
<dbReference type="EMBL" id="JBHRTI010000007">
    <property type="protein sequence ID" value="MFC3148629.1"/>
    <property type="molecule type" value="Genomic_DNA"/>
</dbReference>
<dbReference type="PANTHER" id="PTHR41294:SF1">
    <property type="entry name" value="CADMIUM-INDUCED PROTEIN CADI"/>
    <property type="match status" value="1"/>
</dbReference>
<accession>A0ABV7H7W8</accession>
<comment type="caution">
    <text evidence="2">The sequence shown here is derived from an EMBL/GenBank/DDBJ whole genome shotgun (WGS) entry which is preliminary data.</text>
</comment>
<feature type="domain" description="VOC" evidence="1">
    <location>
        <begin position="2"/>
        <end position="117"/>
    </location>
</feature>
<dbReference type="InterPro" id="IPR029068">
    <property type="entry name" value="Glyas_Bleomycin-R_OHBP_Dase"/>
</dbReference>
<dbReference type="NCBIfam" id="NF041414">
    <property type="entry name" value="ArsI_CadI_VOC"/>
    <property type="match status" value="1"/>
</dbReference>
<proteinExistence type="predicted"/>
<sequence>MKRFHVHVKVDDLARSIHFYSNLFGQQPAVVKDDYAKWMLEDPRLNFAISHHAGAQAGIEHLGFQLESAEELHAMTDALKAADVAVLDERGTTCCYAQSDKGWVHDPTGIAWETFVTHGSATTYGGVPTEATSAAMCCAPPEAVAVSASIPVARSSKPKVNKGEALACAPGSGCC</sequence>
<dbReference type="Gene3D" id="3.10.180.10">
    <property type="entry name" value="2,3-Dihydroxybiphenyl 1,2-Dioxygenase, domain 1"/>
    <property type="match status" value="1"/>
</dbReference>
<dbReference type="InterPro" id="IPR052393">
    <property type="entry name" value="Cadmium-induced_rsp"/>
</dbReference>
<dbReference type="PROSITE" id="PS51819">
    <property type="entry name" value="VOC"/>
    <property type="match status" value="1"/>
</dbReference>
<dbReference type="RefSeq" id="WP_377304749.1">
    <property type="nucleotide sequence ID" value="NZ_CP180191.1"/>
</dbReference>
<reference evidence="3" key="1">
    <citation type="journal article" date="2019" name="Int. J. Syst. Evol. Microbiol.">
        <title>The Global Catalogue of Microorganisms (GCM) 10K type strain sequencing project: providing services to taxonomists for standard genome sequencing and annotation.</title>
        <authorList>
            <consortium name="The Broad Institute Genomics Platform"/>
            <consortium name="The Broad Institute Genome Sequencing Center for Infectious Disease"/>
            <person name="Wu L."/>
            <person name="Ma J."/>
        </authorList>
    </citation>
    <scope>NUCLEOTIDE SEQUENCE [LARGE SCALE GENOMIC DNA]</scope>
    <source>
        <strain evidence="3">KCTC 52168</strain>
    </source>
</reference>
<gene>
    <name evidence="2" type="ORF">ACFOEN_13435</name>
</gene>
<dbReference type="PANTHER" id="PTHR41294">
    <property type="entry name" value="CADMIUM-INDUCED PROTEIN CADI"/>
    <property type="match status" value="1"/>
</dbReference>
<dbReference type="InterPro" id="IPR049789">
    <property type="entry name" value="ArsI/CadI-like"/>
</dbReference>
<dbReference type="Pfam" id="PF00903">
    <property type="entry name" value="Glyoxalase"/>
    <property type="match status" value="1"/>
</dbReference>
<protein>
    <submittedName>
        <fullName evidence="2">ArsI/CadI family heavy metal resistance metalloenzyme</fullName>
    </submittedName>
</protein>
<dbReference type="InterPro" id="IPR037523">
    <property type="entry name" value="VOC_core"/>
</dbReference>
<evidence type="ECO:0000313" key="2">
    <source>
        <dbReference type="EMBL" id="MFC3148629.1"/>
    </source>
</evidence>
<keyword evidence="3" id="KW-1185">Reference proteome</keyword>
<dbReference type="SUPFAM" id="SSF54593">
    <property type="entry name" value="Glyoxalase/Bleomycin resistance protein/Dihydroxybiphenyl dioxygenase"/>
    <property type="match status" value="1"/>
</dbReference>
<name>A0ABV7H7W8_9BURK</name>
<dbReference type="Proteomes" id="UP001595556">
    <property type="component" value="Unassembled WGS sequence"/>
</dbReference>
<dbReference type="InterPro" id="IPR004360">
    <property type="entry name" value="Glyas_Fos-R_dOase_dom"/>
</dbReference>
<organism evidence="2 3">
    <name type="scientific">Piscinibacterium candidicorallinum</name>
    <dbReference type="NCBI Taxonomy" id="1793872"/>
    <lineage>
        <taxon>Bacteria</taxon>
        <taxon>Pseudomonadati</taxon>
        <taxon>Pseudomonadota</taxon>
        <taxon>Betaproteobacteria</taxon>
        <taxon>Burkholderiales</taxon>
        <taxon>Piscinibacterium</taxon>
    </lineage>
</organism>